<evidence type="ECO:0000313" key="2">
    <source>
        <dbReference type="EMBL" id="JAH44050.1"/>
    </source>
</evidence>
<feature type="chain" id="PRO_5002432570" evidence="1">
    <location>
        <begin position="19"/>
        <end position="50"/>
    </location>
</feature>
<protein>
    <submittedName>
        <fullName evidence="2">Uncharacterized protein</fullName>
    </submittedName>
</protein>
<name>A0A0E9STS5_ANGAN</name>
<feature type="signal peptide" evidence="1">
    <location>
        <begin position="1"/>
        <end position="18"/>
    </location>
</feature>
<proteinExistence type="predicted"/>
<dbReference type="AlphaFoldDB" id="A0A0E9STS5"/>
<dbReference type="EMBL" id="GBXM01064527">
    <property type="protein sequence ID" value="JAH44050.1"/>
    <property type="molecule type" value="Transcribed_RNA"/>
</dbReference>
<sequence>MFCKLFSCILLFSGLVISGPIIEFGYCNTRCWTVTISNCSFSPLIRLLLY</sequence>
<reference evidence="2" key="2">
    <citation type="journal article" date="2015" name="Fish Shellfish Immunol.">
        <title>Early steps in the European eel (Anguilla anguilla)-Vibrio vulnificus interaction in the gills: Role of the RtxA13 toxin.</title>
        <authorList>
            <person name="Callol A."/>
            <person name="Pajuelo D."/>
            <person name="Ebbesson L."/>
            <person name="Teles M."/>
            <person name="MacKenzie S."/>
            <person name="Amaro C."/>
        </authorList>
    </citation>
    <scope>NUCLEOTIDE SEQUENCE</scope>
</reference>
<keyword evidence="1" id="KW-0732">Signal</keyword>
<evidence type="ECO:0000256" key="1">
    <source>
        <dbReference type="SAM" id="SignalP"/>
    </source>
</evidence>
<organism evidence="2">
    <name type="scientific">Anguilla anguilla</name>
    <name type="common">European freshwater eel</name>
    <name type="synonym">Muraena anguilla</name>
    <dbReference type="NCBI Taxonomy" id="7936"/>
    <lineage>
        <taxon>Eukaryota</taxon>
        <taxon>Metazoa</taxon>
        <taxon>Chordata</taxon>
        <taxon>Craniata</taxon>
        <taxon>Vertebrata</taxon>
        <taxon>Euteleostomi</taxon>
        <taxon>Actinopterygii</taxon>
        <taxon>Neopterygii</taxon>
        <taxon>Teleostei</taxon>
        <taxon>Anguilliformes</taxon>
        <taxon>Anguillidae</taxon>
        <taxon>Anguilla</taxon>
    </lineage>
</organism>
<reference evidence="2" key="1">
    <citation type="submission" date="2014-11" db="EMBL/GenBank/DDBJ databases">
        <authorList>
            <person name="Amaro Gonzalez C."/>
        </authorList>
    </citation>
    <scope>NUCLEOTIDE SEQUENCE</scope>
</reference>
<accession>A0A0E9STS5</accession>